<feature type="transmembrane region" description="Helical" evidence="2">
    <location>
        <begin position="587"/>
        <end position="604"/>
    </location>
</feature>
<dbReference type="EMBL" id="PVMZ01000025">
    <property type="protein sequence ID" value="PRX13389.1"/>
    <property type="molecule type" value="Genomic_DNA"/>
</dbReference>
<keyword evidence="2" id="KW-0812">Transmembrane</keyword>
<keyword evidence="2" id="KW-0472">Membrane</keyword>
<evidence type="ECO:0000313" key="4">
    <source>
        <dbReference type="Proteomes" id="UP000239415"/>
    </source>
</evidence>
<dbReference type="AlphaFoldDB" id="A0A2T0JY51"/>
<sequence>MTPSVPSRVPSRVPEKHGLLDRLRRVRPPGTPRGPVVAAWVPYLLVVLVAAASLAVLALRPAERQRGGDADYVVIAAAAGLRWEDLDPKRTPALWQEATRGSAGWLSVRSAHSVTCPSDGWLTLGAGNYAAWDTRSVTGRCPAAEPRLTQPDGRGANLTDQPTVVRNNQDRLPYGTTPGALAESVRCSVAVGPGAAIAAARPFGRVDRYVAELPADPAEMLADCVLSIVDLGTIEGDGAARRTQVEAADRTLAKVLAARPERSLMLIAGLADTDTTSRLHVAIVEGPGWEGGWLTSAGTGREGYLQLVDLAPTVLSALGKPAPEKLFAGYTAGVTPGRPSDPAEAMQGRQDADRRAIAQRGVAEIFFTVLAVLQLVLFIAVIPVLVRARRHAGPLGPPLPPRRLVELAELALIAAGLAIPAALLADVVPWWSSAHPAWMFGSATAVLMAAGTLLIRFAPRYQRTLWPMAAVAAISALAVAVDLATGARLQLNGVAGYSAIHGVRYAGLGSVGLGVFVAGLFLLGGSLAQWVTRRWRPLVMVTFGGLGVVMVGSSHLGADPVGAIAVTAGACVAAVMSTGGWLTFPRFAWSALTGVVVTITFAVLDLRRAPLEQGTLGRFLTALGDGTAGPAMQRAAAANGQALLDNPLTLLALCGAVMLVFCQFSPWGGLNRVYGLHPAVRGGVAGTVVATLIAGVLGGTALGVAGAAAATAAPIAVLTALRVLLHAADRTPAPGETDGPGGPLLRKSDGDPLTVP</sequence>
<organism evidence="3 4">
    <name type="scientific">Actinoplanes italicus</name>
    <dbReference type="NCBI Taxonomy" id="113567"/>
    <lineage>
        <taxon>Bacteria</taxon>
        <taxon>Bacillati</taxon>
        <taxon>Actinomycetota</taxon>
        <taxon>Actinomycetes</taxon>
        <taxon>Micromonosporales</taxon>
        <taxon>Micromonosporaceae</taxon>
        <taxon>Actinoplanes</taxon>
    </lineage>
</organism>
<feature type="transmembrane region" description="Helical" evidence="2">
    <location>
        <begin position="537"/>
        <end position="556"/>
    </location>
</feature>
<feature type="transmembrane region" description="Helical" evidence="2">
    <location>
        <begin position="505"/>
        <end position="525"/>
    </location>
</feature>
<accession>A0A2T0JY51</accession>
<evidence type="ECO:0000313" key="3">
    <source>
        <dbReference type="EMBL" id="PRX13389.1"/>
    </source>
</evidence>
<evidence type="ECO:0000256" key="1">
    <source>
        <dbReference type="SAM" id="MobiDB-lite"/>
    </source>
</evidence>
<feature type="transmembrane region" description="Helical" evidence="2">
    <location>
        <begin position="648"/>
        <end position="667"/>
    </location>
</feature>
<proteinExistence type="predicted"/>
<feature type="transmembrane region" description="Helical" evidence="2">
    <location>
        <begin position="465"/>
        <end position="485"/>
    </location>
</feature>
<feature type="transmembrane region" description="Helical" evidence="2">
    <location>
        <begin position="562"/>
        <end position="582"/>
    </location>
</feature>
<feature type="region of interest" description="Disordered" evidence="1">
    <location>
        <begin position="731"/>
        <end position="756"/>
    </location>
</feature>
<feature type="transmembrane region" description="Helical" evidence="2">
    <location>
        <begin position="365"/>
        <end position="386"/>
    </location>
</feature>
<gene>
    <name evidence="3" type="ORF">CLV67_125101</name>
</gene>
<keyword evidence="4" id="KW-1185">Reference proteome</keyword>
<keyword evidence="2" id="KW-1133">Transmembrane helix</keyword>
<feature type="transmembrane region" description="Helical" evidence="2">
    <location>
        <begin position="437"/>
        <end position="458"/>
    </location>
</feature>
<comment type="caution">
    <text evidence="3">The sequence shown here is derived from an EMBL/GenBank/DDBJ whole genome shotgun (WGS) entry which is preliminary data.</text>
</comment>
<protein>
    <submittedName>
        <fullName evidence="3">Uncharacterized protein</fullName>
    </submittedName>
</protein>
<dbReference type="Proteomes" id="UP000239415">
    <property type="component" value="Unassembled WGS sequence"/>
</dbReference>
<reference evidence="3 4" key="1">
    <citation type="submission" date="2018-03" db="EMBL/GenBank/DDBJ databases">
        <title>Genomic Encyclopedia of Archaeal and Bacterial Type Strains, Phase II (KMG-II): from individual species to whole genera.</title>
        <authorList>
            <person name="Goeker M."/>
        </authorList>
    </citation>
    <scope>NUCLEOTIDE SEQUENCE [LARGE SCALE GENOMIC DNA]</scope>
    <source>
        <strain evidence="3 4">DSM 43146</strain>
    </source>
</reference>
<evidence type="ECO:0000256" key="2">
    <source>
        <dbReference type="SAM" id="Phobius"/>
    </source>
</evidence>
<feature type="transmembrane region" description="Helical" evidence="2">
    <location>
        <begin position="704"/>
        <end position="725"/>
    </location>
</feature>
<feature type="transmembrane region" description="Helical" evidence="2">
    <location>
        <begin position="679"/>
        <end position="698"/>
    </location>
</feature>
<feature type="transmembrane region" description="Helical" evidence="2">
    <location>
        <begin position="37"/>
        <end position="59"/>
    </location>
</feature>
<name>A0A2T0JY51_9ACTN</name>